<keyword evidence="7" id="KW-0501">Molybdenum cofactor biosynthesis</keyword>
<dbReference type="GO" id="GO:0005525">
    <property type="term" value="F:GTP binding"/>
    <property type="evidence" value="ECO:0007669"/>
    <property type="project" value="UniProtKB-KW"/>
</dbReference>
<dbReference type="SUPFAM" id="SSF53448">
    <property type="entry name" value="Nucleotide-diphospho-sugar transferases"/>
    <property type="match status" value="1"/>
</dbReference>
<keyword evidence="1" id="KW-0963">Cytoplasm</keyword>
<feature type="domain" description="MobA-like NTP transferase" evidence="8">
    <location>
        <begin position="7"/>
        <end position="165"/>
    </location>
</feature>
<accession>A0A6J5YHE0</accession>
<reference evidence="9" key="1">
    <citation type="submission" date="2020-05" db="EMBL/GenBank/DDBJ databases">
        <authorList>
            <person name="Chiriac C."/>
            <person name="Salcher M."/>
            <person name="Ghai R."/>
            <person name="Kavagutti S V."/>
        </authorList>
    </citation>
    <scope>NUCLEOTIDE SEQUENCE</scope>
</reference>
<dbReference type="Pfam" id="PF12804">
    <property type="entry name" value="NTP_transf_3"/>
    <property type="match status" value="1"/>
</dbReference>
<proteinExistence type="predicted"/>
<keyword evidence="2" id="KW-0808">Transferase</keyword>
<dbReference type="InterPro" id="IPR029044">
    <property type="entry name" value="Nucleotide-diphossugar_trans"/>
</dbReference>
<evidence type="ECO:0000313" key="10">
    <source>
        <dbReference type="EMBL" id="CAB4929781.1"/>
    </source>
</evidence>
<gene>
    <name evidence="9" type="ORF">UFOPK1392_00752</name>
    <name evidence="10" type="ORF">UFOPK3733_00598</name>
</gene>
<dbReference type="Gene3D" id="3.90.550.10">
    <property type="entry name" value="Spore Coat Polysaccharide Biosynthesis Protein SpsA, Chain A"/>
    <property type="match status" value="1"/>
</dbReference>
<dbReference type="EMBL" id="CAFBNC010000019">
    <property type="protein sequence ID" value="CAB4929781.1"/>
    <property type="molecule type" value="Genomic_DNA"/>
</dbReference>
<evidence type="ECO:0000256" key="3">
    <source>
        <dbReference type="ARBA" id="ARBA00022723"/>
    </source>
</evidence>
<evidence type="ECO:0000256" key="6">
    <source>
        <dbReference type="ARBA" id="ARBA00023134"/>
    </source>
</evidence>
<dbReference type="GO" id="GO:0016779">
    <property type="term" value="F:nucleotidyltransferase activity"/>
    <property type="evidence" value="ECO:0007669"/>
    <property type="project" value="UniProtKB-ARBA"/>
</dbReference>
<dbReference type="InterPro" id="IPR013482">
    <property type="entry name" value="Molybde_CF_guanTrfase"/>
</dbReference>
<evidence type="ECO:0000256" key="1">
    <source>
        <dbReference type="ARBA" id="ARBA00022490"/>
    </source>
</evidence>
<evidence type="ECO:0000256" key="2">
    <source>
        <dbReference type="ARBA" id="ARBA00022679"/>
    </source>
</evidence>
<organism evidence="9">
    <name type="scientific">freshwater metagenome</name>
    <dbReference type="NCBI Taxonomy" id="449393"/>
    <lineage>
        <taxon>unclassified sequences</taxon>
        <taxon>metagenomes</taxon>
        <taxon>ecological metagenomes</taxon>
    </lineage>
</organism>
<keyword evidence="6" id="KW-0342">GTP-binding</keyword>
<dbReference type="GO" id="GO:0006777">
    <property type="term" value="P:Mo-molybdopterin cofactor biosynthetic process"/>
    <property type="evidence" value="ECO:0007669"/>
    <property type="project" value="UniProtKB-KW"/>
</dbReference>
<name>A0A6J5YHE0_9ZZZZ</name>
<dbReference type="EMBL" id="CAEMXZ010000023">
    <property type="protein sequence ID" value="CAB4323008.1"/>
    <property type="molecule type" value="Genomic_DNA"/>
</dbReference>
<evidence type="ECO:0000256" key="7">
    <source>
        <dbReference type="ARBA" id="ARBA00023150"/>
    </source>
</evidence>
<evidence type="ECO:0000313" key="9">
    <source>
        <dbReference type="EMBL" id="CAB4323008.1"/>
    </source>
</evidence>
<evidence type="ECO:0000256" key="4">
    <source>
        <dbReference type="ARBA" id="ARBA00022741"/>
    </source>
</evidence>
<evidence type="ECO:0000256" key="5">
    <source>
        <dbReference type="ARBA" id="ARBA00022842"/>
    </source>
</evidence>
<sequence length="202" mass="21394">MIEPFSGAILAGGRSLRMGSDKAALDPYGHGSMLSTGLRSLEGCGASGIAVVGGAPLLPIPDGVEPVADLFPGEGPLGGIISALRWSRSDLVVVLACDMPFLTEEPIMELVSLARGSHALAGVFAKIDGRIQPLTAIWRRSLALELLTASFGAGERAPRRLLDRLPHETIICENSLALIDLDSRDDIERYAHLARERTTGES</sequence>
<dbReference type="AlphaFoldDB" id="A0A6J5YHE0"/>
<dbReference type="CDD" id="cd02503">
    <property type="entry name" value="MobA"/>
    <property type="match status" value="1"/>
</dbReference>
<dbReference type="InterPro" id="IPR025877">
    <property type="entry name" value="MobA-like_NTP_Trfase"/>
</dbReference>
<keyword evidence="5" id="KW-0460">Magnesium</keyword>
<dbReference type="GO" id="GO:0046872">
    <property type="term" value="F:metal ion binding"/>
    <property type="evidence" value="ECO:0007669"/>
    <property type="project" value="UniProtKB-KW"/>
</dbReference>
<keyword evidence="4" id="KW-0547">Nucleotide-binding</keyword>
<protein>
    <submittedName>
        <fullName evidence="9">Unannotated protein</fullName>
    </submittedName>
</protein>
<keyword evidence="3" id="KW-0479">Metal-binding</keyword>
<dbReference type="PANTHER" id="PTHR19136:SF81">
    <property type="entry name" value="MOLYBDENUM COFACTOR GUANYLYLTRANSFERASE"/>
    <property type="match status" value="1"/>
</dbReference>
<evidence type="ECO:0000259" key="8">
    <source>
        <dbReference type="Pfam" id="PF12804"/>
    </source>
</evidence>
<dbReference type="PANTHER" id="PTHR19136">
    <property type="entry name" value="MOLYBDENUM COFACTOR GUANYLYLTRANSFERASE"/>
    <property type="match status" value="1"/>
</dbReference>